<keyword evidence="3" id="KW-1185">Reference proteome</keyword>
<reference evidence="2" key="1">
    <citation type="submission" date="2020-09" db="EMBL/GenBank/DDBJ databases">
        <title>Brevundimonas sp. LVF2 isolated from a puddle in Goettingen, Germany.</title>
        <authorList>
            <person name="Friedrich I."/>
            <person name="Klassen A."/>
            <person name="Hannes N."/>
            <person name="Schneider D."/>
            <person name="Hertel R."/>
            <person name="Daniel R."/>
        </authorList>
    </citation>
    <scope>NUCLEOTIDE SEQUENCE</scope>
    <source>
        <strain evidence="2">LVF2</strain>
    </source>
</reference>
<dbReference type="EMBL" id="CP062222">
    <property type="protein sequence ID" value="QTC92260.1"/>
    <property type="molecule type" value="Genomic_DNA"/>
</dbReference>
<evidence type="ECO:0000256" key="1">
    <source>
        <dbReference type="SAM" id="Phobius"/>
    </source>
</evidence>
<proteinExistence type="predicted"/>
<keyword evidence="1" id="KW-0472">Membrane</keyword>
<dbReference type="AlphaFoldDB" id="A0A975GZ40"/>
<name>A0A975GZ40_9CAUL</name>
<keyword evidence="1" id="KW-0812">Transmembrane</keyword>
<feature type="transmembrane region" description="Helical" evidence="1">
    <location>
        <begin position="26"/>
        <end position="47"/>
    </location>
</feature>
<evidence type="ECO:0000313" key="2">
    <source>
        <dbReference type="EMBL" id="QTC92260.1"/>
    </source>
</evidence>
<keyword evidence="1" id="KW-1133">Transmembrane helix</keyword>
<gene>
    <name evidence="2" type="ORF">IFJ75_05000</name>
</gene>
<organism evidence="2 3">
    <name type="scientific">Brevundimonas goettingensis</name>
    <dbReference type="NCBI Taxonomy" id="2774190"/>
    <lineage>
        <taxon>Bacteria</taxon>
        <taxon>Pseudomonadati</taxon>
        <taxon>Pseudomonadota</taxon>
        <taxon>Alphaproteobacteria</taxon>
        <taxon>Caulobacterales</taxon>
        <taxon>Caulobacteraceae</taxon>
        <taxon>Brevundimonas</taxon>
    </lineage>
</organism>
<protein>
    <submittedName>
        <fullName evidence="2">YdbH domain-containing protein</fullName>
    </submittedName>
</protein>
<dbReference type="KEGG" id="bgoe:IFJ75_05000"/>
<dbReference type="InterPro" id="IPR021730">
    <property type="entry name" value="YdbH"/>
</dbReference>
<dbReference type="Proteomes" id="UP000663918">
    <property type="component" value="Chromosome"/>
</dbReference>
<dbReference type="RefSeq" id="WP_207931540.1">
    <property type="nucleotide sequence ID" value="NZ_CP062222.1"/>
</dbReference>
<dbReference type="Pfam" id="PF11739">
    <property type="entry name" value="YdbH-like"/>
    <property type="match status" value="1"/>
</dbReference>
<accession>A0A975GZ40</accession>
<evidence type="ECO:0000313" key="3">
    <source>
        <dbReference type="Proteomes" id="UP000663918"/>
    </source>
</evidence>
<sequence length="1025" mass="107456">MRSPAASETPSEPPLKARKRRRAGRIALVTGGTALVVVVVLAGGLYLNRRAAAQQILTGWLKDQGVAAQVQVQRIELDGFVGRIVIGDPAHPDFVVDRAEVDYAIGAPWSRAGFGVTPGRIRLVRPVLSARWHNRQFSLGSLDPLVKKFTGQPPKPDSRGPLILVEGGRLRLQSDYGTVDVLADATVNDGKLMRLVARMPAASLRSGPTTVTNLQADIDLTTTGDRVAVTVHSAADAISGPRGSGRDLRLTLTGALPYPDLKTRRGDGQARVQAALTAGSAATDDNSLTDAALNLTFDGRTQGWIEAFRITGATDLALTAREAATGTLKLTGLRATTSNAPTEIARGGTGFRTDLSGPVAAAADRFRFGELDLKTVRTTTALRLVADDALRINADIAATAAHGAWPLFGPVASDDTAELADMKRALGDFAVSAPAVHLTVGPTGTEARLTRPVRLTPSNGGVLTLMALSAPVFVSVPGQLGGGALSITATRGKGLPEAAVAVPRWSLTPTGFTADLDARAALDFGLAQGLTVRTTGRLTSADSRLIFAPRGCSPFAARLLELGENDVSDVAGHLCPPAGPLVVVADDGWHVRGRFAGVSAAAPFLEARVADAEGSLSVDGSRGGDLSLSARIEQATVRDAAATRRFNPLRLTGTAGLAKEQWTGTFDVASGQNPLGQITLHNNGITESGGLTIDTGMLTFAQGGLQPLDLSPLVAGFVEPPVTGQARFTGRFDWTPETQTSSGLITVPGLDFVSPVGAAKGLKGEVVLTSLVPLTTAPNQTLTLDSLASVTPLTDLKLEFGLDLTRFTLGGADLRVGGGVVRIEPLSVPFDRTKTITGALVLDKVQIGNIFSGAGLDDKVKLDAIVSGRLPFTSGPEGVRVQGGVLNAVQPGRLELQREALTGMEASNADTEVPPNLMTDLAYQALENLAFDDMTVVVNSLDAGRLNLRFAIHGRHDPPQKQEIRLTWLQVLRRQFFDKPLPLPSGTGVNLNLDTTLNANQLIGDLLELNRVRQGQVSAETPPAP</sequence>